<dbReference type="EMBL" id="MU167217">
    <property type="protein sequence ID" value="KAG0150718.1"/>
    <property type="molecule type" value="Genomic_DNA"/>
</dbReference>
<organism evidence="2 3">
    <name type="scientific">Cronartium quercuum f. sp. fusiforme G11</name>
    <dbReference type="NCBI Taxonomy" id="708437"/>
    <lineage>
        <taxon>Eukaryota</taxon>
        <taxon>Fungi</taxon>
        <taxon>Dikarya</taxon>
        <taxon>Basidiomycota</taxon>
        <taxon>Pucciniomycotina</taxon>
        <taxon>Pucciniomycetes</taxon>
        <taxon>Pucciniales</taxon>
        <taxon>Coleosporiaceae</taxon>
        <taxon>Cronartium</taxon>
    </lineage>
</organism>
<proteinExistence type="predicted"/>
<sequence length="64" mass="7061">MLPNHNASTSKTPINQARDISHPYLQAQAQPTTSSPRKSILVHQFFSTSSSLEISHKPSQSSQE</sequence>
<feature type="compositionally biased region" description="Polar residues" evidence="1">
    <location>
        <begin position="1"/>
        <end position="15"/>
    </location>
</feature>
<accession>A0A9P6NR82</accession>
<dbReference type="Proteomes" id="UP000886653">
    <property type="component" value="Unassembled WGS sequence"/>
</dbReference>
<dbReference type="AlphaFoldDB" id="A0A9P6NR82"/>
<reference evidence="2" key="1">
    <citation type="submission" date="2013-11" db="EMBL/GenBank/DDBJ databases">
        <title>Genome sequence of the fusiform rust pathogen reveals effectors for host alternation and coevolution with pine.</title>
        <authorList>
            <consortium name="DOE Joint Genome Institute"/>
            <person name="Smith K."/>
            <person name="Pendleton A."/>
            <person name="Kubisiak T."/>
            <person name="Anderson C."/>
            <person name="Salamov A."/>
            <person name="Aerts A."/>
            <person name="Riley R."/>
            <person name="Clum A."/>
            <person name="Lindquist E."/>
            <person name="Ence D."/>
            <person name="Campbell M."/>
            <person name="Kronenberg Z."/>
            <person name="Feau N."/>
            <person name="Dhillon B."/>
            <person name="Hamelin R."/>
            <person name="Burleigh J."/>
            <person name="Smith J."/>
            <person name="Yandell M."/>
            <person name="Nelson C."/>
            <person name="Grigoriev I."/>
            <person name="Davis J."/>
        </authorList>
    </citation>
    <scope>NUCLEOTIDE SEQUENCE</scope>
    <source>
        <strain evidence="2">G11</strain>
    </source>
</reference>
<protein>
    <submittedName>
        <fullName evidence="2">Uncharacterized protein</fullName>
    </submittedName>
</protein>
<feature type="compositionally biased region" description="Polar residues" evidence="1">
    <location>
        <begin position="27"/>
        <end position="37"/>
    </location>
</feature>
<feature type="region of interest" description="Disordered" evidence="1">
    <location>
        <begin position="1"/>
        <end position="40"/>
    </location>
</feature>
<comment type="caution">
    <text evidence="2">The sequence shown here is derived from an EMBL/GenBank/DDBJ whole genome shotgun (WGS) entry which is preliminary data.</text>
</comment>
<keyword evidence="3" id="KW-1185">Reference proteome</keyword>
<name>A0A9P6NR82_9BASI</name>
<evidence type="ECO:0000256" key="1">
    <source>
        <dbReference type="SAM" id="MobiDB-lite"/>
    </source>
</evidence>
<evidence type="ECO:0000313" key="2">
    <source>
        <dbReference type="EMBL" id="KAG0150718.1"/>
    </source>
</evidence>
<gene>
    <name evidence="2" type="ORF">CROQUDRAFT_651968</name>
</gene>
<evidence type="ECO:0000313" key="3">
    <source>
        <dbReference type="Proteomes" id="UP000886653"/>
    </source>
</evidence>